<dbReference type="PANTHER" id="PTHR34203">
    <property type="entry name" value="METHYLTRANSFERASE, FKBM FAMILY PROTEIN"/>
    <property type="match status" value="1"/>
</dbReference>
<dbReference type="RefSeq" id="WP_093197392.1">
    <property type="nucleotide sequence ID" value="NZ_FNGS01000001.1"/>
</dbReference>
<dbReference type="Pfam" id="PF05050">
    <property type="entry name" value="Methyltransf_21"/>
    <property type="match status" value="1"/>
</dbReference>
<evidence type="ECO:0000313" key="3">
    <source>
        <dbReference type="Proteomes" id="UP000198901"/>
    </source>
</evidence>
<protein>
    <submittedName>
        <fullName evidence="2">Methyltransferase, FkbM family</fullName>
    </submittedName>
</protein>
<dbReference type="NCBIfam" id="TIGR01444">
    <property type="entry name" value="fkbM_fam"/>
    <property type="match status" value="1"/>
</dbReference>
<dbReference type="EMBL" id="FNGS01000001">
    <property type="protein sequence ID" value="SDL26691.1"/>
    <property type="molecule type" value="Genomic_DNA"/>
</dbReference>
<proteinExistence type="predicted"/>
<dbReference type="PANTHER" id="PTHR34203:SF13">
    <property type="entry name" value="EXPRESSED PROTEIN"/>
    <property type="match status" value="1"/>
</dbReference>
<dbReference type="Gene3D" id="3.40.50.150">
    <property type="entry name" value="Vaccinia Virus protein VP39"/>
    <property type="match status" value="1"/>
</dbReference>
<dbReference type="InterPro" id="IPR006342">
    <property type="entry name" value="FkbM_mtfrase"/>
</dbReference>
<keyword evidence="3" id="KW-1185">Reference proteome</keyword>
<reference evidence="2 3" key="1">
    <citation type="submission" date="2016-10" db="EMBL/GenBank/DDBJ databases">
        <authorList>
            <person name="de Groot N.N."/>
        </authorList>
    </citation>
    <scope>NUCLEOTIDE SEQUENCE [LARGE SCALE GENOMIC DNA]</scope>
    <source>
        <strain evidence="2 3">DSM 21668</strain>
    </source>
</reference>
<organism evidence="2 3">
    <name type="scientific">Siphonobacter aquaeclarae</name>
    <dbReference type="NCBI Taxonomy" id="563176"/>
    <lineage>
        <taxon>Bacteria</taxon>
        <taxon>Pseudomonadati</taxon>
        <taxon>Bacteroidota</taxon>
        <taxon>Cytophagia</taxon>
        <taxon>Cytophagales</taxon>
        <taxon>Cytophagaceae</taxon>
        <taxon>Siphonobacter</taxon>
    </lineage>
</organism>
<keyword evidence="2" id="KW-0808">Transferase</keyword>
<evidence type="ECO:0000259" key="1">
    <source>
        <dbReference type="Pfam" id="PF05050"/>
    </source>
</evidence>
<dbReference type="InterPro" id="IPR052514">
    <property type="entry name" value="SAM-dependent_MTase"/>
</dbReference>
<dbReference type="Proteomes" id="UP000198901">
    <property type="component" value="Unassembled WGS sequence"/>
</dbReference>
<dbReference type="STRING" id="563176.SAMN04488090_0553"/>
<gene>
    <name evidence="2" type="ORF">SAMN04488090_0553</name>
</gene>
<dbReference type="AlphaFoldDB" id="A0A1G9INH6"/>
<dbReference type="InterPro" id="IPR029063">
    <property type="entry name" value="SAM-dependent_MTases_sf"/>
</dbReference>
<dbReference type="GO" id="GO:0032259">
    <property type="term" value="P:methylation"/>
    <property type="evidence" value="ECO:0007669"/>
    <property type="project" value="UniProtKB-KW"/>
</dbReference>
<name>A0A1G9INH6_9BACT</name>
<sequence>MVKGIRRYYELTKHVSNPGEYYFHKGERRKRDLVFQTRPHAIRLEVPLRLYILFKEIFMEDVYGIQELVASLPPRPKIIDIGANAGFFNFILLSKTGQADILAFEPIPANVMRFQYVLDQNPWLKPYIRLEAKAVTGQPIPVLTLYAEEGDVNQTVASVFADFHENNTRQIEVPSLSLTEVLEDESSVDLLKLDCEGSEYDILYHTDPLLIRRIGRILAEIHDLDEDRRNVREMSRFLQEAGFRVQYEWLQPQCYMLAAVRE</sequence>
<keyword evidence="2" id="KW-0489">Methyltransferase</keyword>
<dbReference type="GO" id="GO:0008168">
    <property type="term" value="F:methyltransferase activity"/>
    <property type="evidence" value="ECO:0007669"/>
    <property type="project" value="UniProtKB-KW"/>
</dbReference>
<accession>A0A1G9INH6</accession>
<feature type="domain" description="Methyltransferase FkbM" evidence="1">
    <location>
        <begin position="80"/>
        <end position="245"/>
    </location>
</feature>
<dbReference type="SUPFAM" id="SSF53335">
    <property type="entry name" value="S-adenosyl-L-methionine-dependent methyltransferases"/>
    <property type="match status" value="1"/>
</dbReference>
<dbReference type="OrthoDB" id="9785375at2"/>
<evidence type="ECO:0000313" key="2">
    <source>
        <dbReference type="EMBL" id="SDL26691.1"/>
    </source>
</evidence>